<sequence>MDVTLIKEFEGCELEAYEDVVGVWTIGYGCTFYLDSSTVKKGDKLTSEAEAEELLLHVIEQDFLPILRRIPTWSQMNGNQKAAVLSFAYNLGARFFANPGFDSITRLLNSPEQWTDTAEVQRVFGLYVKAGGQTFPGLVRRRKAEADLFLKGSTQATPMRTNSQISGGQRIIALVDTWLKKDWSKQASELDDTQRAFVGKGKSYPIQGFCESSLETEMGGHALAQLDHNAGEWYLFVEHWQLPWTQPFEMHTQTLPEWNQVNWKDWSSPVSRYFNVGEVTRQDWERIPSDATHQQNIIKIARLLDEVRQWWGSPLYVNSWYRPPHIEQRVGGTGANHPFGFAVDFRPAKGSIWDLQHCFEREWYNTGKWNGGFGRGANRGFIHLDLRHTRIWDY</sequence>
<dbReference type="Pfam" id="PF08291">
    <property type="entry name" value="Peptidase_M15_3"/>
    <property type="match status" value="1"/>
</dbReference>
<dbReference type="EMBL" id="CP098611">
    <property type="protein sequence ID" value="USR91512.1"/>
    <property type="molecule type" value="Genomic_DNA"/>
</dbReference>
<evidence type="ECO:0000256" key="1">
    <source>
        <dbReference type="ARBA" id="ARBA00000632"/>
    </source>
</evidence>
<evidence type="ECO:0000313" key="10">
    <source>
        <dbReference type="Proteomes" id="UP001056708"/>
    </source>
</evidence>
<dbReference type="InterPro" id="IPR009045">
    <property type="entry name" value="Zn_M74/Hedgehog-like"/>
</dbReference>
<dbReference type="HAMAP" id="MF_04110">
    <property type="entry name" value="ENDOLYSIN_T4"/>
    <property type="match status" value="1"/>
</dbReference>
<evidence type="ECO:0000256" key="7">
    <source>
        <dbReference type="RuleBase" id="RU003788"/>
    </source>
</evidence>
<evidence type="ECO:0000256" key="5">
    <source>
        <dbReference type="ARBA" id="ARBA00023200"/>
    </source>
</evidence>
<dbReference type="InterPro" id="IPR051018">
    <property type="entry name" value="Bacteriophage_GH24"/>
</dbReference>
<dbReference type="PROSITE" id="PS51257">
    <property type="entry name" value="PROKAR_LIPOPROTEIN"/>
    <property type="match status" value="1"/>
</dbReference>
<comment type="catalytic activity">
    <reaction evidence="1 7">
        <text>Hydrolysis of (1-&gt;4)-beta-linkages between N-acetylmuramic acid and N-acetyl-D-glucosamine residues in a peptidoglycan and between N-acetyl-D-glucosamine residues in chitodextrins.</text>
        <dbReference type="EC" id="3.2.1.17"/>
    </reaction>
</comment>
<accession>A0ABY5AQK9</accession>
<dbReference type="GO" id="GO:0004180">
    <property type="term" value="F:carboxypeptidase activity"/>
    <property type="evidence" value="ECO:0007669"/>
    <property type="project" value="UniProtKB-KW"/>
</dbReference>
<keyword evidence="4 7" id="KW-0378">Hydrolase</keyword>
<evidence type="ECO:0000259" key="8">
    <source>
        <dbReference type="Pfam" id="PF08291"/>
    </source>
</evidence>
<dbReference type="Gene3D" id="1.10.530.40">
    <property type="match status" value="1"/>
</dbReference>
<dbReference type="InterPro" id="IPR013230">
    <property type="entry name" value="Peptidase_M15A_C"/>
</dbReference>
<dbReference type="SUPFAM" id="SSF55166">
    <property type="entry name" value="Hedgehog/DD-peptidase"/>
    <property type="match status" value="1"/>
</dbReference>
<gene>
    <name evidence="9" type="ORF">NEA10_01915</name>
</gene>
<dbReference type="Proteomes" id="UP001056708">
    <property type="component" value="Chromosome"/>
</dbReference>
<keyword evidence="3 7" id="KW-0081">Bacteriolytic enzyme</keyword>
<dbReference type="SUPFAM" id="SSF53955">
    <property type="entry name" value="Lysozyme-like"/>
    <property type="match status" value="1"/>
</dbReference>
<dbReference type="InterPro" id="IPR023347">
    <property type="entry name" value="Lysozyme_dom_sf"/>
</dbReference>
<evidence type="ECO:0000313" key="9">
    <source>
        <dbReference type="EMBL" id="USR91512.1"/>
    </source>
</evidence>
<proteinExistence type="inferred from homology"/>
<evidence type="ECO:0000256" key="4">
    <source>
        <dbReference type="ARBA" id="ARBA00022801"/>
    </source>
</evidence>
<dbReference type="PANTHER" id="PTHR38107:SF3">
    <property type="entry name" value="LYSOZYME RRRD-RELATED"/>
    <property type="match status" value="1"/>
</dbReference>
<keyword evidence="9" id="KW-0121">Carboxypeptidase</keyword>
<evidence type="ECO:0000256" key="2">
    <source>
        <dbReference type="ARBA" id="ARBA00022529"/>
    </source>
</evidence>
<keyword evidence="2 7" id="KW-0929">Antimicrobial</keyword>
<protein>
    <recommendedName>
        <fullName evidence="7">Lysozyme</fullName>
        <ecNumber evidence="7">3.2.1.17</ecNumber>
    </recommendedName>
</protein>
<dbReference type="Gene3D" id="3.30.1380.10">
    <property type="match status" value="1"/>
</dbReference>
<dbReference type="Pfam" id="PF00959">
    <property type="entry name" value="Phage_lysozyme"/>
    <property type="match status" value="1"/>
</dbReference>
<dbReference type="InterPro" id="IPR033907">
    <property type="entry name" value="Endolysin_autolysin"/>
</dbReference>
<evidence type="ECO:0000256" key="6">
    <source>
        <dbReference type="ARBA" id="ARBA00023295"/>
    </source>
</evidence>
<dbReference type="CDD" id="cd00737">
    <property type="entry name" value="lyz_endolysin_autolysin"/>
    <property type="match status" value="1"/>
</dbReference>
<reference evidence="9" key="1">
    <citation type="submission" date="2022-06" db="EMBL/GenBank/DDBJ databases">
        <title>Genome sequence of Phormidium yuhuli AB48 isolated from an industrial photobioreactor environment.</title>
        <authorList>
            <person name="Qiu Y."/>
            <person name="Noonan A.J.C."/>
            <person name="Dofher K."/>
            <person name="Koch M."/>
            <person name="Kieft B."/>
            <person name="Lin X."/>
            <person name="Ziels R.M."/>
            <person name="Hallam S.J."/>
        </authorList>
    </citation>
    <scope>NUCLEOTIDE SEQUENCE</scope>
    <source>
        <strain evidence="9">AB48</strain>
    </source>
</reference>
<comment type="similarity">
    <text evidence="7">Belongs to the glycosyl hydrolase 24 family.</text>
</comment>
<dbReference type="PANTHER" id="PTHR38107">
    <property type="match status" value="1"/>
</dbReference>
<organism evidence="9 10">
    <name type="scientific">Phormidium yuhuli AB48</name>
    <dbReference type="NCBI Taxonomy" id="2940671"/>
    <lineage>
        <taxon>Bacteria</taxon>
        <taxon>Bacillati</taxon>
        <taxon>Cyanobacteriota</taxon>
        <taxon>Cyanophyceae</taxon>
        <taxon>Oscillatoriophycideae</taxon>
        <taxon>Oscillatoriales</taxon>
        <taxon>Oscillatoriaceae</taxon>
        <taxon>Phormidium</taxon>
        <taxon>Phormidium yuhuli</taxon>
    </lineage>
</organism>
<keyword evidence="9" id="KW-0645">Protease</keyword>
<dbReference type="EC" id="3.2.1.17" evidence="7"/>
<dbReference type="InterPro" id="IPR023346">
    <property type="entry name" value="Lysozyme-like_dom_sf"/>
</dbReference>
<dbReference type="InterPro" id="IPR034690">
    <property type="entry name" value="Endolysin_T4_type"/>
</dbReference>
<keyword evidence="6 7" id="KW-0326">Glycosidase</keyword>
<feature type="domain" description="Peptidase M15A C-terminal" evidence="8">
    <location>
        <begin position="274"/>
        <end position="385"/>
    </location>
</feature>
<dbReference type="InterPro" id="IPR002196">
    <property type="entry name" value="Glyco_hydro_24"/>
</dbReference>
<name>A0ABY5AQK9_9CYAN</name>
<dbReference type="RefSeq" id="WP_252663527.1">
    <property type="nucleotide sequence ID" value="NZ_CP098611.1"/>
</dbReference>
<keyword evidence="5" id="KW-1035">Host cytoplasm</keyword>
<evidence type="ECO:0000256" key="3">
    <source>
        <dbReference type="ARBA" id="ARBA00022638"/>
    </source>
</evidence>
<keyword evidence="10" id="KW-1185">Reference proteome</keyword>